<keyword evidence="4" id="KW-0274">FAD</keyword>
<dbReference type="InterPro" id="IPR023753">
    <property type="entry name" value="FAD/NAD-binding_dom"/>
</dbReference>
<name>A0A926EEG0_9FIRM</name>
<evidence type="ECO:0000313" key="9">
    <source>
        <dbReference type="EMBL" id="MBC8578024.1"/>
    </source>
</evidence>
<gene>
    <name evidence="9" type="ORF">H8718_00535</name>
</gene>
<comment type="similarity">
    <text evidence="2">Belongs to the class-III pyridine nucleotide-disulfide oxidoreductase family.</text>
</comment>
<dbReference type="PANTHER" id="PTHR43429:SF1">
    <property type="entry name" value="NAD(P)H SULFUR OXIDOREDUCTASE (COA-DEPENDENT)"/>
    <property type="match status" value="1"/>
</dbReference>
<evidence type="ECO:0000259" key="7">
    <source>
        <dbReference type="Pfam" id="PF02852"/>
    </source>
</evidence>
<accession>A0A926EEG0</accession>
<evidence type="ECO:0000313" key="10">
    <source>
        <dbReference type="Proteomes" id="UP000655830"/>
    </source>
</evidence>
<comment type="caution">
    <text evidence="9">The sequence shown here is derived from an EMBL/GenBank/DDBJ whole genome shotgun (WGS) entry which is preliminary data.</text>
</comment>
<sequence>MKVVIIGGVAAGMSTATKLKRNLGEQVEIVVYEKGNEISYGACGIPFYVSDHIKKGEDLIARTPEQFAASGIPVKIYHEVIAVDEVQKMVTVRDLVKNETFTDHYDKLVIGSGAGVNRFAPFNYPYNNLYEIRNVADGTLVKERLQDASVNHVVVVGAGFIGLEMIEACKKYNKQVTLVELSDRILSVMDEEVTSVLTEELIKNEVKVFTGFKATKLISENDNICQMVIANEEETITLEADMVINCAGIKPYTDFIKGVDKAANGAIIVNEDMETSISDIYAAGDCSVMKSSVTGALLYAPLGTNANKQGRIIADLIGGKERKPFKLIGSSALKLFEVDAAKVGISENEAKRLGIPYKANTITGNSYASYYGNEKVTIKVIYHAETRKILGAQAVGSGVVVPRANYYAIAIYSGLTVDEFGFMDLCYSPPFSGVWDTALIASNTAK</sequence>
<evidence type="ECO:0000256" key="5">
    <source>
        <dbReference type="ARBA" id="ARBA00023002"/>
    </source>
</evidence>
<dbReference type="InterPro" id="IPR050260">
    <property type="entry name" value="FAD-bd_OxRdtase"/>
</dbReference>
<dbReference type="Gene3D" id="3.50.50.60">
    <property type="entry name" value="FAD/NAD(P)-binding domain"/>
    <property type="match status" value="2"/>
</dbReference>
<proteinExistence type="inferred from homology"/>
<dbReference type="PRINTS" id="PR00411">
    <property type="entry name" value="PNDRDTASEI"/>
</dbReference>
<dbReference type="SUPFAM" id="SSF51905">
    <property type="entry name" value="FAD/NAD(P)-binding domain"/>
    <property type="match status" value="1"/>
</dbReference>
<keyword evidence="10" id="KW-1185">Reference proteome</keyword>
<dbReference type="Proteomes" id="UP000655830">
    <property type="component" value="Unassembled WGS sequence"/>
</dbReference>
<evidence type="ECO:0000259" key="8">
    <source>
        <dbReference type="Pfam" id="PF07992"/>
    </source>
</evidence>
<dbReference type="GO" id="GO:0050451">
    <property type="term" value="F:CoA-disulfide reductase (NADPH) activity"/>
    <property type="evidence" value="ECO:0007669"/>
    <property type="project" value="UniProtKB-EC"/>
</dbReference>
<keyword evidence="3" id="KW-0285">Flavoprotein</keyword>
<dbReference type="InterPro" id="IPR036188">
    <property type="entry name" value="FAD/NAD-bd_sf"/>
</dbReference>
<evidence type="ECO:0000256" key="4">
    <source>
        <dbReference type="ARBA" id="ARBA00022827"/>
    </source>
</evidence>
<dbReference type="PANTHER" id="PTHR43429">
    <property type="entry name" value="PYRIDINE NUCLEOTIDE-DISULFIDE OXIDOREDUCTASE DOMAIN-CONTAINING"/>
    <property type="match status" value="1"/>
</dbReference>
<evidence type="ECO:0000256" key="3">
    <source>
        <dbReference type="ARBA" id="ARBA00022630"/>
    </source>
</evidence>
<evidence type="ECO:0000256" key="6">
    <source>
        <dbReference type="ARBA" id="ARBA00023284"/>
    </source>
</evidence>
<comment type="cofactor">
    <cofactor evidence="1">
        <name>FAD</name>
        <dbReference type="ChEBI" id="CHEBI:57692"/>
    </cofactor>
</comment>
<feature type="domain" description="Pyridine nucleotide-disulphide oxidoreductase dimerisation" evidence="7">
    <location>
        <begin position="334"/>
        <end position="438"/>
    </location>
</feature>
<dbReference type="SUPFAM" id="SSF55424">
    <property type="entry name" value="FAD/NAD-linked reductases, dimerisation (C-terminal) domain"/>
    <property type="match status" value="1"/>
</dbReference>
<dbReference type="NCBIfam" id="NF007123">
    <property type="entry name" value="PRK09564.1"/>
    <property type="match status" value="1"/>
</dbReference>
<dbReference type="RefSeq" id="WP_249331126.1">
    <property type="nucleotide sequence ID" value="NZ_JACRSY010000001.1"/>
</dbReference>
<reference evidence="9" key="1">
    <citation type="submission" date="2020-08" db="EMBL/GenBank/DDBJ databases">
        <title>Genome public.</title>
        <authorList>
            <person name="Liu C."/>
            <person name="Sun Q."/>
        </authorList>
    </citation>
    <scope>NUCLEOTIDE SEQUENCE</scope>
    <source>
        <strain evidence="9">NSJ-12</strain>
    </source>
</reference>
<evidence type="ECO:0000256" key="1">
    <source>
        <dbReference type="ARBA" id="ARBA00001974"/>
    </source>
</evidence>
<evidence type="ECO:0000256" key="2">
    <source>
        <dbReference type="ARBA" id="ARBA00009130"/>
    </source>
</evidence>
<keyword evidence="5 9" id="KW-0560">Oxidoreductase</keyword>
<dbReference type="PRINTS" id="PR00368">
    <property type="entry name" value="FADPNR"/>
</dbReference>
<dbReference type="InterPro" id="IPR004099">
    <property type="entry name" value="Pyr_nucl-diS_OxRdtase_dimer"/>
</dbReference>
<dbReference type="Pfam" id="PF02852">
    <property type="entry name" value="Pyr_redox_dim"/>
    <property type="match status" value="1"/>
</dbReference>
<protein>
    <submittedName>
        <fullName evidence="9">CoA-disulfide reductase</fullName>
        <ecNumber evidence="9">1.8.1.14</ecNumber>
    </submittedName>
</protein>
<keyword evidence="6" id="KW-0676">Redox-active center</keyword>
<dbReference type="EMBL" id="JACRSY010000001">
    <property type="protein sequence ID" value="MBC8578024.1"/>
    <property type="molecule type" value="Genomic_DNA"/>
</dbReference>
<dbReference type="AlphaFoldDB" id="A0A926EEG0"/>
<feature type="domain" description="FAD/NAD(P)-binding" evidence="8">
    <location>
        <begin position="1"/>
        <end position="290"/>
    </location>
</feature>
<organism evidence="9 10">
    <name type="scientific">Zhenhengia yiwuensis</name>
    <dbReference type="NCBI Taxonomy" id="2763666"/>
    <lineage>
        <taxon>Bacteria</taxon>
        <taxon>Bacillati</taxon>
        <taxon>Bacillota</taxon>
        <taxon>Clostridia</taxon>
        <taxon>Lachnospirales</taxon>
        <taxon>Lachnospiraceae</taxon>
        <taxon>Zhenhengia</taxon>
    </lineage>
</organism>
<dbReference type="Pfam" id="PF07992">
    <property type="entry name" value="Pyr_redox_2"/>
    <property type="match status" value="1"/>
</dbReference>
<dbReference type="InterPro" id="IPR016156">
    <property type="entry name" value="FAD/NAD-linked_Rdtase_dimer_sf"/>
</dbReference>
<dbReference type="EC" id="1.8.1.14" evidence="9"/>